<dbReference type="SUPFAM" id="SSF54909">
    <property type="entry name" value="Dimeric alpha+beta barrel"/>
    <property type="match status" value="1"/>
</dbReference>
<dbReference type="Gene3D" id="3.30.70.100">
    <property type="match status" value="1"/>
</dbReference>
<protein>
    <recommendedName>
        <fullName evidence="1">ABM domain-containing protein</fullName>
    </recommendedName>
</protein>
<gene>
    <name evidence="2" type="ORF">LPB140_08980</name>
</gene>
<dbReference type="InterPro" id="IPR007138">
    <property type="entry name" value="ABM_dom"/>
</dbReference>
<organism evidence="2 3">
    <name type="scientific">Sphingorhabdus lutea</name>
    <dbReference type="NCBI Taxonomy" id="1913578"/>
    <lineage>
        <taxon>Bacteria</taxon>
        <taxon>Pseudomonadati</taxon>
        <taxon>Pseudomonadota</taxon>
        <taxon>Alphaproteobacteria</taxon>
        <taxon>Sphingomonadales</taxon>
        <taxon>Sphingomonadaceae</taxon>
        <taxon>Sphingorhabdus</taxon>
    </lineage>
</organism>
<keyword evidence="3" id="KW-1185">Reference proteome</keyword>
<name>A0A1L3JCT5_9SPHN</name>
<accession>A0A1L3JCT5</accession>
<dbReference type="PROSITE" id="PS51725">
    <property type="entry name" value="ABM"/>
    <property type="match status" value="1"/>
</dbReference>
<dbReference type="EMBL" id="CP018154">
    <property type="protein sequence ID" value="APG62899.1"/>
    <property type="molecule type" value="Genomic_DNA"/>
</dbReference>
<proteinExistence type="predicted"/>
<feature type="domain" description="ABM" evidence="1">
    <location>
        <begin position="42"/>
        <end position="128"/>
    </location>
</feature>
<dbReference type="Pfam" id="PF03992">
    <property type="entry name" value="ABM"/>
    <property type="match status" value="1"/>
</dbReference>
<evidence type="ECO:0000259" key="1">
    <source>
        <dbReference type="PROSITE" id="PS51725"/>
    </source>
</evidence>
<reference evidence="2 3" key="1">
    <citation type="submission" date="2016-11" db="EMBL/GenBank/DDBJ databases">
        <title>Sphingorhabdus sp. LPB0140, isolated from marine environment.</title>
        <authorList>
            <person name="Kim E."/>
            <person name="Yi H."/>
        </authorList>
    </citation>
    <scope>NUCLEOTIDE SEQUENCE [LARGE SCALE GENOMIC DNA]</scope>
    <source>
        <strain evidence="2 3">LPB0140</strain>
    </source>
</reference>
<evidence type="ECO:0000313" key="3">
    <source>
        <dbReference type="Proteomes" id="UP000242561"/>
    </source>
</evidence>
<dbReference type="KEGG" id="sphl:LPB140_08980"/>
<dbReference type="RefSeq" id="WP_072559551.1">
    <property type="nucleotide sequence ID" value="NZ_CP018154.1"/>
</dbReference>
<dbReference type="AlphaFoldDB" id="A0A1L3JCT5"/>
<dbReference type="STRING" id="1913578.LPB140_08980"/>
<dbReference type="OrthoDB" id="5518280at2"/>
<dbReference type="InterPro" id="IPR011008">
    <property type="entry name" value="Dimeric_a/b-barrel"/>
</dbReference>
<dbReference type="Proteomes" id="UP000242561">
    <property type="component" value="Chromosome"/>
</dbReference>
<evidence type="ECO:0000313" key="2">
    <source>
        <dbReference type="EMBL" id="APG62899.1"/>
    </source>
</evidence>
<sequence>MNRRDMMAFIAATIAMTGTGAISGPVFALNRRDDMEEIFPEYGLMGQIIATPGNRAALIDILKEGTKDMPGNMGYALGEDLENEDALWVIEFWQNKDYHGASLKLPSVQEAIAKGRPLIASFGQRTEFKPV</sequence>